<evidence type="ECO:0000313" key="2">
    <source>
        <dbReference type="EMBL" id="TFK80517.1"/>
    </source>
</evidence>
<dbReference type="AlphaFoldDB" id="A0A5C3NVF2"/>
<dbReference type="EMBL" id="ML211756">
    <property type="protein sequence ID" value="TFK80517.1"/>
    <property type="molecule type" value="Genomic_DNA"/>
</dbReference>
<evidence type="ECO:0000313" key="3">
    <source>
        <dbReference type="Proteomes" id="UP000308197"/>
    </source>
</evidence>
<protein>
    <submittedName>
        <fullName evidence="2">Uncharacterized protein</fullName>
    </submittedName>
</protein>
<keyword evidence="3" id="KW-1185">Reference proteome</keyword>
<proteinExistence type="predicted"/>
<accession>A0A5C3NVF2</accession>
<reference evidence="2 3" key="1">
    <citation type="journal article" date="2019" name="Nat. Ecol. Evol.">
        <title>Megaphylogeny resolves global patterns of mushroom evolution.</title>
        <authorList>
            <person name="Varga T."/>
            <person name="Krizsan K."/>
            <person name="Foldi C."/>
            <person name="Dima B."/>
            <person name="Sanchez-Garcia M."/>
            <person name="Sanchez-Ramirez S."/>
            <person name="Szollosi G.J."/>
            <person name="Szarkandi J.G."/>
            <person name="Papp V."/>
            <person name="Albert L."/>
            <person name="Andreopoulos W."/>
            <person name="Angelini C."/>
            <person name="Antonin V."/>
            <person name="Barry K.W."/>
            <person name="Bougher N.L."/>
            <person name="Buchanan P."/>
            <person name="Buyck B."/>
            <person name="Bense V."/>
            <person name="Catcheside P."/>
            <person name="Chovatia M."/>
            <person name="Cooper J."/>
            <person name="Damon W."/>
            <person name="Desjardin D."/>
            <person name="Finy P."/>
            <person name="Geml J."/>
            <person name="Haridas S."/>
            <person name="Hughes K."/>
            <person name="Justo A."/>
            <person name="Karasinski D."/>
            <person name="Kautmanova I."/>
            <person name="Kiss B."/>
            <person name="Kocsube S."/>
            <person name="Kotiranta H."/>
            <person name="LaButti K.M."/>
            <person name="Lechner B.E."/>
            <person name="Liimatainen K."/>
            <person name="Lipzen A."/>
            <person name="Lukacs Z."/>
            <person name="Mihaltcheva S."/>
            <person name="Morgado L.N."/>
            <person name="Niskanen T."/>
            <person name="Noordeloos M.E."/>
            <person name="Ohm R.A."/>
            <person name="Ortiz-Santana B."/>
            <person name="Ovrebo C."/>
            <person name="Racz N."/>
            <person name="Riley R."/>
            <person name="Savchenko A."/>
            <person name="Shiryaev A."/>
            <person name="Soop K."/>
            <person name="Spirin V."/>
            <person name="Szebenyi C."/>
            <person name="Tomsovsky M."/>
            <person name="Tulloss R.E."/>
            <person name="Uehling J."/>
            <person name="Grigoriev I.V."/>
            <person name="Vagvolgyi C."/>
            <person name="Papp T."/>
            <person name="Martin F.M."/>
            <person name="Miettinen O."/>
            <person name="Hibbett D.S."/>
            <person name="Nagy L.G."/>
        </authorList>
    </citation>
    <scope>NUCLEOTIDE SEQUENCE [LARGE SCALE GENOMIC DNA]</scope>
    <source>
        <strain evidence="2 3">HHB13444</strain>
    </source>
</reference>
<gene>
    <name evidence="2" type="ORF">K466DRAFT_558947</name>
</gene>
<feature type="region of interest" description="Disordered" evidence="1">
    <location>
        <begin position="1"/>
        <end position="47"/>
    </location>
</feature>
<feature type="compositionally biased region" description="Basic and acidic residues" evidence="1">
    <location>
        <begin position="18"/>
        <end position="32"/>
    </location>
</feature>
<dbReference type="Proteomes" id="UP000308197">
    <property type="component" value="Unassembled WGS sequence"/>
</dbReference>
<name>A0A5C3NVF2_9APHY</name>
<sequence length="266" mass="30094">MPPRRKQTEGSAKLRSTTRHEPYQTTQREKRLPSAASYTPENAPKGSRNSVLYREACLECVRRCYPDYADKLRHDFDLYVLASYDGPVSEIASYLDLQLSRRIASLGSLEAVLEEAKESLEQYVTITGMKPPPTAAHVYTRPIPNSEYSVRLWPGDDAVGEFCMDFVHSETQQPVNSPFEYELWLVPNPATPWLPAPTVCLRSLETCFGVAKNRLRAGEEKFVLKEGQTCLLTRPGRKGVRFTVPVMPRPTPTEDVDVLDFPQTLK</sequence>
<dbReference type="InParanoid" id="A0A5C3NVF2"/>
<organism evidence="2 3">
    <name type="scientific">Polyporus arcularius HHB13444</name>
    <dbReference type="NCBI Taxonomy" id="1314778"/>
    <lineage>
        <taxon>Eukaryota</taxon>
        <taxon>Fungi</taxon>
        <taxon>Dikarya</taxon>
        <taxon>Basidiomycota</taxon>
        <taxon>Agaricomycotina</taxon>
        <taxon>Agaricomycetes</taxon>
        <taxon>Polyporales</taxon>
        <taxon>Polyporaceae</taxon>
        <taxon>Polyporus</taxon>
    </lineage>
</organism>
<evidence type="ECO:0000256" key="1">
    <source>
        <dbReference type="SAM" id="MobiDB-lite"/>
    </source>
</evidence>